<name>A0A6L6IJB6_9ENTR</name>
<protein>
    <submittedName>
        <fullName evidence="2">4-carboxymuconolactone decarboxylase</fullName>
    </submittedName>
</protein>
<keyword evidence="3" id="KW-1185">Reference proteome</keyword>
<proteinExistence type="predicted"/>
<sequence length="209" mass="22304">MQDTLNKKQLAIIPVAAFTASGETEKLNGALNEALDAGMTVNEVKEILVQLYAYAGFPRSLNALGALMAILAQRRLNGIEDEIGRDASPLPEAMESLQTGADNQTRLVGKPVTGPLFEFAPAIDRFLKSHLFGDIFQRDVLDWQSRELATISALAALGGVNGQLKSHYAMCMNTGLTRAQLRAFIARLGLTCGAAVADNAAAVLDESLS</sequence>
<feature type="domain" description="Carboxymuconolactone decarboxylase-like" evidence="1">
    <location>
        <begin position="3"/>
        <end position="67"/>
    </location>
</feature>
<evidence type="ECO:0000259" key="1">
    <source>
        <dbReference type="Pfam" id="PF02627"/>
    </source>
</evidence>
<organism evidence="2 3">
    <name type="scientific">Intestinirhabdus alba</name>
    <dbReference type="NCBI Taxonomy" id="2899544"/>
    <lineage>
        <taxon>Bacteria</taxon>
        <taxon>Pseudomonadati</taxon>
        <taxon>Pseudomonadota</taxon>
        <taxon>Gammaproteobacteria</taxon>
        <taxon>Enterobacterales</taxon>
        <taxon>Enterobacteriaceae</taxon>
        <taxon>Intestinirhabdus</taxon>
    </lineage>
</organism>
<dbReference type="Gene3D" id="1.20.1290.10">
    <property type="entry name" value="AhpD-like"/>
    <property type="match status" value="1"/>
</dbReference>
<dbReference type="OrthoDB" id="9802489at2"/>
<feature type="domain" description="Carboxymuconolactone decarboxylase-like" evidence="1">
    <location>
        <begin position="121"/>
        <end position="206"/>
    </location>
</feature>
<dbReference type="Pfam" id="PF02627">
    <property type="entry name" value="CMD"/>
    <property type="match status" value="2"/>
</dbReference>
<evidence type="ECO:0000313" key="3">
    <source>
        <dbReference type="Proteomes" id="UP000477739"/>
    </source>
</evidence>
<dbReference type="GO" id="GO:0051920">
    <property type="term" value="F:peroxiredoxin activity"/>
    <property type="evidence" value="ECO:0007669"/>
    <property type="project" value="InterPro"/>
</dbReference>
<accession>A0A6L6IJB6</accession>
<comment type="caution">
    <text evidence="2">The sequence shown here is derived from an EMBL/GenBank/DDBJ whole genome shotgun (WGS) entry which is preliminary data.</text>
</comment>
<gene>
    <name evidence="2" type="ORF">GJV78_07205</name>
</gene>
<dbReference type="InterPro" id="IPR052512">
    <property type="entry name" value="4CMD/NDH-1_regulator"/>
</dbReference>
<dbReference type="PANTHER" id="PTHR33570">
    <property type="entry name" value="4-CARBOXYMUCONOLACTONE DECARBOXYLASE FAMILY PROTEIN"/>
    <property type="match status" value="1"/>
</dbReference>
<dbReference type="InterPro" id="IPR003779">
    <property type="entry name" value="CMD-like"/>
</dbReference>
<dbReference type="Proteomes" id="UP000477739">
    <property type="component" value="Unassembled WGS sequence"/>
</dbReference>
<dbReference type="InterPro" id="IPR029032">
    <property type="entry name" value="AhpD-like"/>
</dbReference>
<dbReference type="PANTHER" id="PTHR33570:SF2">
    <property type="entry name" value="CARBOXYMUCONOLACTONE DECARBOXYLASE-LIKE DOMAIN-CONTAINING PROTEIN"/>
    <property type="match status" value="1"/>
</dbReference>
<reference evidence="2 3" key="1">
    <citation type="submission" date="2019-11" db="EMBL/GenBank/DDBJ databases">
        <title>Escherichia alba sp. nov. isolated from the gut of plastic-eating superworms Zophobas atratus.</title>
        <authorList>
            <person name="Yang Y."/>
        </authorList>
    </citation>
    <scope>NUCLEOTIDE SEQUENCE [LARGE SCALE GENOMIC DNA]</scope>
    <source>
        <strain evidence="3">BIT-B35</strain>
    </source>
</reference>
<dbReference type="EMBL" id="WMJZ01000007">
    <property type="protein sequence ID" value="MTH46044.1"/>
    <property type="molecule type" value="Genomic_DNA"/>
</dbReference>
<evidence type="ECO:0000313" key="2">
    <source>
        <dbReference type="EMBL" id="MTH46044.1"/>
    </source>
</evidence>
<dbReference type="RefSeq" id="WP_155107685.1">
    <property type="nucleotide sequence ID" value="NZ_WMJZ01000007.1"/>
</dbReference>
<dbReference type="AlphaFoldDB" id="A0A6L6IJB6"/>
<dbReference type="SUPFAM" id="SSF69118">
    <property type="entry name" value="AhpD-like"/>
    <property type="match status" value="1"/>
</dbReference>